<feature type="transmembrane region" description="Helical" evidence="1">
    <location>
        <begin position="214"/>
        <end position="237"/>
    </location>
</feature>
<sequence length="238" mass="27627">MARKRILDMLKGGVAVVVGVSAHHYGGQILDRSNIKAEAELQGKRDENMEGAVKLLREIREEMKKCFKNEGQSNTSLSPEDETIVRKSLDDTITSANTLKDLDENSRILVETALESVKKSTDTVIEILDRVNNGKNNFISDLNLQVLYDFLDSLTLLEESAFVHILTFIFILLCLFNIISIFFANEIIKFFKFEEKYPRLELFFKLRMRFQRYYLMWNIFLIVLVSFLGIFLNLLVFY</sequence>
<dbReference type="GeneID" id="36953408"/>
<keyword evidence="2" id="KW-0378">Hydrolase</keyword>
<keyword evidence="2" id="KW-0255">Endonuclease</keyword>
<evidence type="ECO:0000256" key="1">
    <source>
        <dbReference type="SAM" id="Phobius"/>
    </source>
</evidence>
<organism evidence="2">
    <name type="scientific">Ganoderma calidophilum</name>
    <dbReference type="NCBI Taxonomy" id="2026244"/>
    <lineage>
        <taxon>Eukaryota</taxon>
        <taxon>Fungi</taxon>
        <taxon>Dikarya</taxon>
        <taxon>Basidiomycota</taxon>
        <taxon>Agaricomycotina</taxon>
        <taxon>Agaricomycetes</taxon>
        <taxon>Polyporales</taxon>
        <taxon>Polyporaceae</taxon>
        <taxon>Ganoderma</taxon>
    </lineage>
</organism>
<dbReference type="AlphaFoldDB" id="A0A2S1WBS1"/>
<keyword evidence="1" id="KW-1133">Transmembrane helix</keyword>
<keyword evidence="2" id="KW-0540">Nuclease</keyword>
<dbReference type="GO" id="GO:0004519">
    <property type="term" value="F:endonuclease activity"/>
    <property type="evidence" value="ECO:0007669"/>
    <property type="project" value="UniProtKB-KW"/>
</dbReference>
<evidence type="ECO:0000313" key="2">
    <source>
        <dbReference type="EMBL" id="AWJ63999.1"/>
    </source>
</evidence>
<protein>
    <submittedName>
        <fullName evidence="2">LAGLIDADG endonuclease</fullName>
    </submittedName>
</protein>
<keyword evidence="1" id="KW-0812">Transmembrane</keyword>
<gene>
    <name evidence="2" type="primary">orf238</name>
</gene>
<accession>A0A2S1WBS1</accession>
<feature type="transmembrane region" description="Helical" evidence="1">
    <location>
        <begin position="161"/>
        <end position="184"/>
    </location>
</feature>
<proteinExistence type="predicted"/>
<keyword evidence="2" id="KW-0496">Mitochondrion</keyword>
<dbReference type="RefSeq" id="YP_009493204.1">
    <property type="nucleotide sequence ID" value="NC_037938.1"/>
</dbReference>
<dbReference type="EMBL" id="MH252535">
    <property type="protein sequence ID" value="AWJ63999.1"/>
    <property type="molecule type" value="Genomic_DNA"/>
</dbReference>
<name>A0A2S1WBS1_9APHY</name>
<geneLocation type="mitochondrion" evidence="2"/>
<keyword evidence="1" id="KW-0472">Membrane</keyword>
<reference evidence="2" key="1">
    <citation type="journal article" date="2019" name="Int. J. Biol. Macromol.">
        <title>The complete mitochondrial genomes of five important medicinal Ganoderma species: Features, evolution, and phylogeny.</title>
        <authorList>
            <person name="Li Q."/>
            <person name="Xiang D."/>
            <person name="Wan Y."/>
            <person name="Wu Q."/>
            <person name="Wu X."/>
            <person name="Ma C."/>
            <person name="Song Y."/>
            <person name="Zhao G."/>
            <person name="Huang W."/>
        </authorList>
    </citation>
    <scope>NUCLEOTIDE SEQUENCE</scope>
</reference>